<evidence type="ECO:0000313" key="3">
    <source>
        <dbReference type="Proteomes" id="UP001295684"/>
    </source>
</evidence>
<dbReference type="EMBL" id="CAMPGE010013662">
    <property type="protein sequence ID" value="CAI2372377.1"/>
    <property type="molecule type" value="Genomic_DNA"/>
</dbReference>
<evidence type="ECO:0000313" key="2">
    <source>
        <dbReference type="EMBL" id="CAI2372377.1"/>
    </source>
</evidence>
<reference evidence="2" key="1">
    <citation type="submission" date="2023-07" db="EMBL/GenBank/DDBJ databases">
        <authorList>
            <consortium name="AG Swart"/>
            <person name="Singh M."/>
            <person name="Singh A."/>
            <person name="Seah K."/>
            <person name="Emmerich C."/>
        </authorList>
    </citation>
    <scope>NUCLEOTIDE SEQUENCE</scope>
    <source>
        <strain evidence="2">DP1</strain>
    </source>
</reference>
<name>A0AAD1UP29_EUPCR</name>
<feature type="compositionally biased region" description="Basic residues" evidence="1">
    <location>
        <begin position="223"/>
        <end position="235"/>
    </location>
</feature>
<dbReference type="AlphaFoldDB" id="A0AAD1UP29"/>
<accession>A0AAD1UP29</accession>
<evidence type="ECO:0000256" key="1">
    <source>
        <dbReference type="SAM" id="MobiDB-lite"/>
    </source>
</evidence>
<protein>
    <submittedName>
        <fullName evidence="2">Uncharacterized protein</fullName>
    </submittedName>
</protein>
<keyword evidence="3" id="KW-1185">Reference proteome</keyword>
<sequence length="325" mass="37100">MFPGCDIPSNFKNTQMHHLYSNGSQNCFAPVVSLRPNGSMPPQHFQRRVENSYNGNETTPYGNYEHRGSLQSRSFAQLGDQNYSLGYSPDESVPSLNYVSERLTSNTSQMVPLIQFNSKNQERYIDCLNQRQDTLVNRKTLPTIVPTRQGSDSKFADMRVLDKVEMSPPKLGLARQAISGLHNIPKSQLLPKPLRKRVRSNLSTDSCESSCYKFAKTSERFHGSKRAKGRARNARTRSSPESRSKRNHFRKSSSPKTLPKRESYNMKRLDLGHSIQSVRHQQELKSRLKVMVFREKTLKEDLSIVVPSLPITLIPSMDIPKIMEE</sequence>
<gene>
    <name evidence="2" type="ORF">ECRASSUSDP1_LOCUS13707</name>
</gene>
<comment type="caution">
    <text evidence="2">The sequence shown here is derived from an EMBL/GenBank/DDBJ whole genome shotgun (WGS) entry which is preliminary data.</text>
</comment>
<organism evidence="2 3">
    <name type="scientific">Euplotes crassus</name>
    <dbReference type="NCBI Taxonomy" id="5936"/>
    <lineage>
        <taxon>Eukaryota</taxon>
        <taxon>Sar</taxon>
        <taxon>Alveolata</taxon>
        <taxon>Ciliophora</taxon>
        <taxon>Intramacronucleata</taxon>
        <taxon>Spirotrichea</taxon>
        <taxon>Hypotrichia</taxon>
        <taxon>Euplotida</taxon>
        <taxon>Euplotidae</taxon>
        <taxon>Moneuplotes</taxon>
    </lineage>
</organism>
<proteinExistence type="predicted"/>
<feature type="region of interest" description="Disordered" evidence="1">
    <location>
        <begin position="222"/>
        <end position="263"/>
    </location>
</feature>
<dbReference type="Proteomes" id="UP001295684">
    <property type="component" value="Unassembled WGS sequence"/>
</dbReference>